<dbReference type="AlphaFoldDB" id="A0AAW2H645"/>
<gene>
    <name evidence="1" type="ORF">PYX00_011077</name>
</gene>
<reference evidence="1" key="1">
    <citation type="journal article" date="2024" name="Gigascience">
        <title>Chromosome-level genome of the poultry shaft louse Menopon gallinae provides insight into the host-switching and adaptive evolution of parasitic lice.</title>
        <authorList>
            <person name="Xu Y."/>
            <person name="Ma L."/>
            <person name="Liu S."/>
            <person name="Liang Y."/>
            <person name="Liu Q."/>
            <person name="He Z."/>
            <person name="Tian L."/>
            <person name="Duan Y."/>
            <person name="Cai W."/>
            <person name="Li H."/>
            <person name="Song F."/>
        </authorList>
    </citation>
    <scope>NUCLEOTIDE SEQUENCE</scope>
    <source>
        <strain evidence="1">Cailab_2023a</strain>
    </source>
</reference>
<comment type="caution">
    <text evidence="1">The sequence shown here is derived from an EMBL/GenBank/DDBJ whole genome shotgun (WGS) entry which is preliminary data.</text>
</comment>
<evidence type="ECO:0000313" key="1">
    <source>
        <dbReference type="EMBL" id="KAL0263779.1"/>
    </source>
</evidence>
<dbReference type="EMBL" id="JARGDH010000093">
    <property type="protein sequence ID" value="KAL0263779.1"/>
    <property type="molecule type" value="Genomic_DNA"/>
</dbReference>
<name>A0AAW2H645_9NEOP</name>
<sequence>MGWFKKATKKLWNVGTMGAGKEIYKGIFGKKDNGADKEASNVLKENVQGAKDTANKLEDLGIKQAQDANKLREMLMEGLKQQKQNLQPMLDNINKGFNQAKDNQTAYLASIGYRPDTNNVFNKATAELEGQRNNTLTEIQNQANQQNFNNILQGLQLGNKYQAHMQNQANKNNALLGLLGTLGGALVGGPIGAGAGGFLSNIFKQGGK</sequence>
<organism evidence="1">
    <name type="scientific">Menopon gallinae</name>
    <name type="common">poultry shaft louse</name>
    <dbReference type="NCBI Taxonomy" id="328185"/>
    <lineage>
        <taxon>Eukaryota</taxon>
        <taxon>Metazoa</taxon>
        <taxon>Ecdysozoa</taxon>
        <taxon>Arthropoda</taxon>
        <taxon>Hexapoda</taxon>
        <taxon>Insecta</taxon>
        <taxon>Pterygota</taxon>
        <taxon>Neoptera</taxon>
        <taxon>Paraneoptera</taxon>
        <taxon>Psocodea</taxon>
        <taxon>Troctomorpha</taxon>
        <taxon>Phthiraptera</taxon>
        <taxon>Amblycera</taxon>
        <taxon>Menoponidae</taxon>
        <taxon>Menopon</taxon>
    </lineage>
</organism>
<accession>A0AAW2H645</accession>
<proteinExistence type="predicted"/>
<protein>
    <submittedName>
        <fullName evidence="1">Uncharacterized protein</fullName>
    </submittedName>
</protein>